<keyword evidence="2" id="KW-1185">Reference proteome</keyword>
<evidence type="ECO:0000313" key="2">
    <source>
        <dbReference type="Proteomes" id="UP000095287"/>
    </source>
</evidence>
<evidence type="ECO:0000256" key="1">
    <source>
        <dbReference type="SAM" id="Phobius"/>
    </source>
</evidence>
<dbReference type="WBParaSite" id="L893_g29490.t1">
    <property type="protein sequence ID" value="L893_g29490.t1"/>
    <property type="gene ID" value="L893_g29490"/>
</dbReference>
<proteinExistence type="predicted"/>
<accession>A0A1I7ZTL8</accession>
<keyword evidence="1" id="KW-1133">Transmembrane helix</keyword>
<name>A0A1I7ZTL8_9BILA</name>
<protein>
    <submittedName>
        <fullName evidence="3">Leukocyte surface antigen CD53-like</fullName>
    </submittedName>
</protein>
<keyword evidence="1" id="KW-0472">Membrane</keyword>
<feature type="transmembrane region" description="Helical" evidence="1">
    <location>
        <begin position="62"/>
        <end position="81"/>
    </location>
</feature>
<evidence type="ECO:0000313" key="3">
    <source>
        <dbReference type="WBParaSite" id="L893_g29490.t1"/>
    </source>
</evidence>
<dbReference type="Proteomes" id="UP000095287">
    <property type="component" value="Unplaced"/>
</dbReference>
<organism evidence="2 3">
    <name type="scientific">Steinernema glaseri</name>
    <dbReference type="NCBI Taxonomy" id="37863"/>
    <lineage>
        <taxon>Eukaryota</taxon>
        <taxon>Metazoa</taxon>
        <taxon>Ecdysozoa</taxon>
        <taxon>Nematoda</taxon>
        <taxon>Chromadorea</taxon>
        <taxon>Rhabditida</taxon>
        <taxon>Tylenchina</taxon>
        <taxon>Panagrolaimomorpha</taxon>
        <taxon>Strongyloidoidea</taxon>
        <taxon>Steinernematidae</taxon>
        <taxon>Steinernema</taxon>
    </lineage>
</organism>
<sequence>MISPTVFALCPITCPLSNHQIYIIIYFQMYQLLGTIAAIFLAVLFLILLAGWLKKLTRLQQAYAAIVATFILCVVLCVVGFVHTGEHAFLCRSSCVKSLTLIIHIYFVI</sequence>
<feature type="transmembrane region" description="Helical" evidence="1">
    <location>
        <begin position="29"/>
        <end position="50"/>
    </location>
</feature>
<dbReference type="AlphaFoldDB" id="A0A1I7ZTL8"/>
<reference evidence="3" key="1">
    <citation type="submission" date="2016-11" db="UniProtKB">
        <authorList>
            <consortium name="WormBaseParasite"/>
        </authorList>
    </citation>
    <scope>IDENTIFICATION</scope>
</reference>
<keyword evidence="1" id="KW-0812">Transmembrane</keyword>